<protein>
    <submittedName>
        <fullName evidence="1">Uncharacterized protein</fullName>
    </submittedName>
</protein>
<dbReference type="EMBL" id="JAWDGP010007948">
    <property type="protein sequence ID" value="KAK3699252.1"/>
    <property type="molecule type" value="Genomic_DNA"/>
</dbReference>
<name>A0AAE0XNU3_9GAST</name>
<dbReference type="Proteomes" id="UP001283361">
    <property type="component" value="Unassembled WGS sequence"/>
</dbReference>
<evidence type="ECO:0000313" key="2">
    <source>
        <dbReference type="Proteomes" id="UP001283361"/>
    </source>
</evidence>
<sequence length="140" mass="15947">MKPSLRVIRKRVGRSPYVLQTICLFQVHAKGDKFVTLSHCLLSACLKLSWHDSGWNVSERVKAVKFFVDSHTTCHIPGFEKKTRIVGLGSIRLAGLSPLQHTAREPLNLRDKPGVEQNRSAEVRAREERLAFRKSIIFEL</sequence>
<comment type="caution">
    <text evidence="1">The sequence shown here is derived from an EMBL/GenBank/DDBJ whole genome shotgun (WGS) entry which is preliminary data.</text>
</comment>
<dbReference type="AlphaFoldDB" id="A0AAE0XNU3"/>
<keyword evidence="2" id="KW-1185">Reference proteome</keyword>
<gene>
    <name evidence="1" type="ORF">RRG08_014354</name>
</gene>
<evidence type="ECO:0000313" key="1">
    <source>
        <dbReference type="EMBL" id="KAK3699252.1"/>
    </source>
</evidence>
<proteinExistence type="predicted"/>
<reference evidence="1" key="1">
    <citation type="journal article" date="2023" name="G3 (Bethesda)">
        <title>A reference genome for the long-term kleptoplast-retaining sea slug Elysia crispata morphotype clarki.</title>
        <authorList>
            <person name="Eastman K.E."/>
            <person name="Pendleton A.L."/>
            <person name="Shaikh M.A."/>
            <person name="Suttiyut T."/>
            <person name="Ogas R."/>
            <person name="Tomko P."/>
            <person name="Gavelis G."/>
            <person name="Widhalm J.R."/>
            <person name="Wisecaver J.H."/>
        </authorList>
    </citation>
    <scope>NUCLEOTIDE SEQUENCE</scope>
    <source>
        <strain evidence="1">ECLA1</strain>
    </source>
</reference>
<organism evidence="1 2">
    <name type="scientific">Elysia crispata</name>
    <name type="common">lettuce slug</name>
    <dbReference type="NCBI Taxonomy" id="231223"/>
    <lineage>
        <taxon>Eukaryota</taxon>
        <taxon>Metazoa</taxon>
        <taxon>Spiralia</taxon>
        <taxon>Lophotrochozoa</taxon>
        <taxon>Mollusca</taxon>
        <taxon>Gastropoda</taxon>
        <taxon>Heterobranchia</taxon>
        <taxon>Euthyneura</taxon>
        <taxon>Panpulmonata</taxon>
        <taxon>Sacoglossa</taxon>
        <taxon>Placobranchoidea</taxon>
        <taxon>Plakobranchidae</taxon>
        <taxon>Elysia</taxon>
    </lineage>
</organism>
<accession>A0AAE0XNU3</accession>